<dbReference type="SUPFAM" id="SSF53067">
    <property type="entry name" value="Actin-like ATPase domain"/>
    <property type="match status" value="1"/>
</dbReference>
<dbReference type="RefSeq" id="WP_115025567.1">
    <property type="nucleotide sequence ID" value="NZ_UGHZ01000001.1"/>
</dbReference>
<gene>
    <name evidence="1" type="ORF">NCTC12221_00138</name>
</gene>
<evidence type="ECO:0000313" key="1">
    <source>
        <dbReference type="EMBL" id="STP08725.1"/>
    </source>
</evidence>
<protein>
    <submittedName>
        <fullName evidence="1">Putative molecular chaperone</fullName>
    </submittedName>
</protein>
<dbReference type="Proteomes" id="UP000255335">
    <property type="component" value="Unassembled WGS sequence"/>
</dbReference>
<name>A0A377JNW9_9HELI</name>
<accession>A0A377JNW9</accession>
<dbReference type="EMBL" id="UGHZ01000001">
    <property type="protein sequence ID" value="STP08725.1"/>
    <property type="molecule type" value="Genomic_DNA"/>
</dbReference>
<sequence>MKEIDIALVSVGGTIKCGLYENKQLFEEMVSKDLTLTALPKIFESLLPNPKQDSKYADMRINTIYYANGPGSFSALKLTHIFLHTLSLLYEVKLLATSSFYFTQAKYIKAFGTTYFYEDENNDIALAYGVDSPQESEFYLPKILDTLRFHHKIEPLYILPPVQS</sequence>
<proteinExistence type="predicted"/>
<evidence type="ECO:0000313" key="2">
    <source>
        <dbReference type="Proteomes" id="UP000255335"/>
    </source>
</evidence>
<organism evidence="1 2">
    <name type="scientific">Helicobacter cinaedi</name>
    <dbReference type="NCBI Taxonomy" id="213"/>
    <lineage>
        <taxon>Bacteria</taxon>
        <taxon>Pseudomonadati</taxon>
        <taxon>Campylobacterota</taxon>
        <taxon>Epsilonproteobacteria</taxon>
        <taxon>Campylobacterales</taxon>
        <taxon>Helicobacteraceae</taxon>
        <taxon>Helicobacter</taxon>
    </lineage>
</organism>
<dbReference type="AlphaFoldDB" id="A0A377JNW9"/>
<dbReference type="InterPro" id="IPR043129">
    <property type="entry name" value="ATPase_NBD"/>
</dbReference>
<reference evidence="1 2" key="1">
    <citation type="submission" date="2018-06" db="EMBL/GenBank/DDBJ databases">
        <authorList>
            <consortium name="Pathogen Informatics"/>
            <person name="Doyle S."/>
        </authorList>
    </citation>
    <scope>NUCLEOTIDE SEQUENCE [LARGE SCALE GENOMIC DNA]</scope>
    <source>
        <strain evidence="1 2">NCTC12221</strain>
    </source>
</reference>